<dbReference type="HOGENOM" id="CLU_013985_41_2_2"/>
<evidence type="ECO:0000256" key="3">
    <source>
        <dbReference type="ARBA" id="ARBA00023315"/>
    </source>
</evidence>
<sequence>MDDNFKINIRKTEYLDIPLILRFIEELAECENLKHKVNITEEVLKKSLFGKKPYAKALIVEVNFEPVGFVLFFYTFSTFLGKPGIYIEDLFIKEEFRGLGIGRKIFEYISNIAFEKNCNKIEWQVLKWNPAREFYEKIGANPVDEWVNYQLNTDKIVELSKNHIKRLEKLK</sequence>
<keyword evidence="6" id="KW-1185">Reference proteome</keyword>
<dbReference type="PROSITE" id="PS51186">
    <property type="entry name" value="GNAT"/>
    <property type="match status" value="1"/>
</dbReference>
<dbReference type="Gene3D" id="3.40.630.30">
    <property type="match status" value="1"/>
</dbReference>
<dbReference type="OrthoDB" id="87545at2157"/>
<dbReference type="AlphaFoldDB" id="A6UPS5"/>
<dbReference type="InterPro" id="IPR051016">
    <property type="entry name" value="Diverse_Substrate_AcTransf"/>
</dbReference>
<name>A6UPS5_METVS</name>
<gene>
    <name evidence="5" type="ordered locus">Mevan_0591</name>
</gene>
<dbReference type="GeneID" id="5326105"/>
<dbReference type="RefSeq" id="WP_011972400.1">
    <property type="nucleotide sequence ID" value="NC_009634.1"/>
</dbReference>
<comment type="similarity">
    <text evidence="1">Belongs to the acetyltransferase family.</text>
</comment>
<dbReference type="PANTHER" id="PTHR10545">
    <property type="entry name" value="DIAMINE N-ACETYLTRANSFERASE"/>
    <property type="match status" value="1"/>
</dbReference>
<keyword evidence="3" id="KW-0012">Acyltransferase</keyword>
<dbReference type="InterPro" id="IPR000182">
    <property type="entry name" value="GNAT_dom"/>
</dbReference>
<evidence type="ECO:0000256" key="2">
    <source>
        <dbReference type="ARBA" id="ARBA00022679"/>
    </source>
</evidence>
<evidence type="ECO:0000259" key="4">
    <source>
        <dbReference type="PROSITE" id="PS51186"/>
    </source>
</evidence>
<feature type="domain" description="N-acetyltransferase" evidence="4">
    <location>
        <begin position="7"/>
        <end position="164"/>
    </location>
</feature>
<accession>A6UPS5</accession>
<protein>
    <submittedName>
        <fullName evidence="5">GCN5-related N-acetyltransferase</fullName>
    </submittedName>
</protein>
<dbReference type="FunFam" id="3.40.630.30:FF:000064">
    <property type="entry name" value="GNAT family acetyltransferase"/>
    <property type="match status" value="1"/>
</dbReference>
<evidence type="ECO:0000313" key="6">
    <source>
        <dbReference type="Proteomes" id="UP000001107"/>
    </source>
</evidence>
<dbReference type="Proteomes" id="UP000001107">
    <property type="component" value="Chromosome"/>
</dbReference>
<dbReference type="SUPFAM" id="SSF55729">
    <property type="entry name" value="Acyl-CoA N-acyltransferases (Nat)"/>
    <property type="match status" value="1"/>
</dbReference>
<dbReference type="CDD" id="cd04301">
    <property type="entry name" value="NAT_SF"/>
    <property type="match status" value="1"/>
</dbReference>
<dbReference type="Pfam" id="PF00583">
    <property type="entry name" value="Acetyltransf_1"/>
    <property type="match status" value="1"/>
</dbReference>
<dbReference type="STRING" id="406327.Mevan_0591"/>
<evidence type="ECO:0000313" key="5">
    <source>
        <dbReference type="EMBL" id="ABR54497.1"/>
    </source>
</evidence>
<reference evidence="5" key="1">
    <citation type="submission" date="2007-06" db="EMBL/GenBank/DDBJ databases">
        <title>Complete sequence of Methanococcus vannielii SB.</title>
        <authorList>
            <consortium name="US DOE Joint Genome Institute"/>
            <person name="Copeland A."/>
            <person name="Lucas S."/>
            <person name="Lapidus A."/>
            <person name="Barry K."/>
            <person name="Glavina del Rio T."/>
            <person name="Dalin E."/>
            <person name="Tice H."/>
            <person name="Pitluck S."/>
            <person name="Chain P."/>
            <person name="Malfatti S."/>
            <person name="Shin M."/>
            <person name="Vergez L."/>
            <person name="Schmutz J."/>
            <person name="Larimer F."/>
            <person name="Land M."/>
            <person name="Hauser L."/>
            <person name="Kyrpides N."/>
            <person name="Anderson I."/>
            <person name="Sieprawska-Lupa M."/>
            <person name="Whitman W.B."/>
            <person name="Richardson P."/>
        </authorList>
    </citation>
    <scope>NUCLEOTIDE SEQUENCE [LARGE SCALE GENOMIC DNA]</scope>
    <source>
        <strain evidence="5">SB</strain>
    </source>
</reference>
<dbReference type="InterPro" id="IPR016181">
    <property type="entry name" value="Acyl_CoA_acyltransferase"/>
</dbReference>
<organism evidence="5 6">
    <name type="scientific">Methanococcus vannielii (strain ATCC 35089 / DSM 1224 / JCM 13029 / OCM 148 / SB)</name>
    <dbReference type="NCBI Taxonomy" id="406327"/>
    <lineage>
        <taxon>Archaea</taxon>
        <taxon>Methanobacteriati</taxon>
        <taxon>Methanobacteriota</taxon>
        <taxon>Methanomada group</taxon>
        <taxon>Methanococci</taxon>
        <taxon>Methanococcales</taxon>
        <taxon>Methanococcaceae</taxon>
        <taxon>Methanococcus</taxon>
    </lineage>
</organism>
<proteinExistence type="inferred from homology"/>
<keyword evidence="2" id="KW-0808">Transferase</keyword>
<dbReference type="eggNOG" id="arCOG00826">
    <property type="taxonomic scope" value="Archaea"/>
</dbReference>
<dbReference type="PANTHER" id="PTHR10545:SF29">
    <property type="entry name" value="GH14572P-RELATED"/>
    <property type="match status" value="1"/>
</dbReference>
<dbReference type="GO" id="GO:0008080">
    <property type="term" value="F:N-acetyltransferase activity"/>
    <property type="evidence" value="ECO:0007669"/>
    <property type="project" value="UniProtKB-ARBA"/>
</dbReference>
<dbReference type="KEGG" id="mvn:Mevan_0591"/>
<dbReference type="EMBL" id="CP000742">
    <property type="protein sequence ID" value="ABR54497.1"/>
    <property type="molecule type" value="Genomic_DNA"/>
</dbReference>
<evidence type="ECO:0000256" key="1">
    <source>
        <dbReference type="ARBA" id="ARBA00008694"/>
    </source>
</evidence>